<dbReference type="PANTHER" id="PTHR30272">
    <property type="entry name" value="3-HYDROXYACYL-[ACYL-CARRIER-PROTEIN] DEHYDRATASE"/>
    <property type="match status" value="1"/>
</dbReference>
<evidence type="ECO:0000256" key="9">
    <source>
        <dbReference type="ARBA" id="ARBA00025049"/>
    </source>
</evidence>
<evidence type="ECO:0000313" key="12">
    <source>
        <dbReference type="Proteomes" id="UP000025229"/>
    </source>
</evidence>
<keyword evidence="4 10" id="KW-0963">Cytoplasm</keyword>
<keyword evidence="12" id="KW-1185">Reference proteome</keyword>
<dbReference type="Pfam" id="PF07977">
    <property type="entry name" value="FabA"/>
    <property type="match status" value="1"/>
</dbReference>
<dbReference type="Gene3D" id="3.10.129.10">
    <property type="entry name" value="Hotdog Thioesterase"/>
    <property type="match status" value="1"/>
</dbReference>
<evidence type="ECO:0000256" key="7">
    <source>
        <dbReference type="ARBA" id="ARBA00023098"/>
    </source>
</evidence>
<dbReference type="EMBL" id="CP007514">
    <property type="protein sequence ID" value="AHY46669.1"/>
    <property type="molecule type" value="Genomic_DNA"/>
</dbReference>
<organism evidence="11 12">
    <name type="scientific">Rubrobacter radiotolerans</name>
    <name type="common">Arthrobacter radiotolerans</name>
    <dbReference type="NCBI Taxonomy" id="42256"/>
    <lineage>
        <taxon>Bacteria</taxon>
        <taxon>Bacillati</taxon>
        <taxon>Actinomycetota</taxon>
        <taxon>Rubrobacteria</taxon>
        <taxon>Rubrobacterales</taxon>
        <taxon>Rubrobacteraceae</taxon>
        <taxon>Rubrobacter</taxon>
    </lineage>
</organism>
<dbReference type="InterPro" id="IPR029069">
    <property type="entry name" value="HotDog_dom_sf"/>
</dbReference>
<dbReference type="NCBIfam" id="TIGR01750">
    <property type="entry name" value="fabZ"/>
    <property type="match status" value="1"/>
</dbReference>
<dbReference type="NCBIfam" id="NF000582">
    <property type="entry name" value="PRK00006.1"/>
    <property type="match status" value="1"/>
</dbReference>
<comment type="catalytic activity">
    <reaction evidence="1 10">
        <text>a (3R)-hydroxyacyl-[ACP] = a (2E)-enoyl-[ACP] + H2O</text>
        <dbReference type="Rhea" id="RHEA:13097"/>
        <dbReference type="Rhea" id="RHEA-COMP:9925"/>
        <dbReference type="Rhea" id="RHEA-COMP:9945"/>
        <dbReference type="ChEBI" id="CHEBI:15377"/>
        <dbReference type="ChEBI" id="CHEBI:78784"/>
        <dbReference type="ChEBI" id="CHEBI:78827"/>
        <dbReference type="EC" id="4.2.1.59"/>
    </reaction>
</comment>
<keyword evidence="8 10" id="KW-0456">Lyase</keyword>
<dbReference type="FunFam" id="3.10.129.10:FF:000001">
    <property type="entry name" value="3-hydroxyacyl-[acyl-carrier-protein] dehydratase FabZ"/>
    <property type="match status" value="1"/>
</dbReference>
<accession>A0A023X3P3</accession>
<evidence type="ECO:0000256" key="8">
    <source>
        <dbReference type="ARBA" id="ARBA00023239"/>
    </source>
</evidence>
<keyword evidence="5 10" id="KW-0444">Lipid biosynthesis</keyword>
<keyword evidence="7 10" id="KW-0443">Lipid metabolism</keyword>
<dbReference type="CDD" id="cd01288">
    <property type="entry name" value="FabZ"/>
    <property type="match status" value="1"/>
</dbReference>
<dbReference type="eggNOG" id="COG0764">
    <property type="taxonomic scope" value="Bacteria"/>
</dbReference>
<protein>
    <recommendedName>
        <fullName evidence="10">3-hydroxyacyl-[acyl-carrier-protein] dehydratase FabZ</fullName>
        <ecNumber evidence="10">4.2.1.59</ecNumber>
    </recommendedName>
    <alternativeName>
        <fullName evidence="10">(3R)-hydroxymyristoyl-[acyl-carrier-protein] dehydratase</fullName>
        <shortName evidence="10">(3R)-hydroxymyristoyl-ACP dehydrase</shortName>
    </alternativeName>
    <alternativeName>
        <fullName evidence="10">Beta-hydroxyacyl-ACP dehydratase</fullName>
    </alternativeName>
</protein>
<dbReference type="GO" id="GO:0006633">
    <property type="term" value="P:fatty acid biosynthetic process"/>
    <property type="evidence" value="ECO:0007669"/>
    <property type="project" value="UniProtKB-UniRule"/>
</dbReference>
<evidence type="ECO:0000256" key="2">
    <source>
        <dbReference type="ARBA" id="ARBA00004496"/>
    </source>
</evidence>
<dbReference type="PANTHER" id="PTHR30272:SF1">
    <property type="entry name" value="3-HYDROXYACYL-[ACYL-CARRIER-PROTEIN] DEHYDRATASE"/>
    <property type="match status" value="1"/>
</dbReference>
<dbReference type="RefSeq" id="WP_232226503.1">
    <property type="nucleotide sequence ID" value="NZ_CP007514.1"/>
</dbReference>
<evidence type="ECO:0000256" key="6">
    <source>
        <dbReference type="ARBA" id="ARBA00022556"/>
    </source>
</evidence>
<dbReference type="HOGENOM" id="CLU_078912_3_0_11"/>
<name>A0A023X3P3_RUBRA</name>
<dbReference type="Proteomes" id="UP000025229">
    <property type="component" value="Chromosome"/>
</dbReference>
<dbReference type="HAMAP" id="MF_00406">
    <property type="entry name" value="FabZ"/>
    <property type="match status" value="1"/>
</dbReference>
<dbReference type="GO" id="GO:0019171">
    <property type="term" value="F:(3R)-hydroxyacyl-[acyl-carrier-protein] dehydratase activity"/>
    <property type="evidence" value="ECO:0007669"/>
    <property type="project" value="UniProtKB-EC"/>
</dbReference>
<keyword evidence="6 10" id="KW-0441">Lipid A biosynthesis</keyword>
<dbReference type="KEGG" id="rrd:RradSPS_1386"/>
<dbReference type="GO" id="GO:0005737">
    <property type="term" value="C:cytoplasm"/>
    <property type="evidence" value="ECO:0007669"/>
    <property type="project" value="UniProtKB-SubCell"/>
</dbReference>
<feature type="active site" evidence="10">
    <location>
        <position position="58"/>
    </location>
</feature>
<dbReference type="InterPro" id="IPR010084">
    <property type="entry name" value="FabZ"/>
</dbReference>
<dbReference type="GO" id="GO:0009245">
    <property type="term" value="P:lipid A biosynthetic process"/>
    <property type="evidence" value="ECO:0007669"/>
    <property type="project" value="UniProtKB-UniRule"/>
</dbReference>
<sequence length="160" mass="17805">MSEVEKRLELPLGATEIRKLIPHRYPFLLVDRVVELEPGKRAVGIKNVTQNEPFFPGHFPEHPVMPGVLIVEAMAQVGAIGVMVVEEFRKKLALFAGIDGVRFRRQVLPGDTLVMEVEIQKLRGRIGRGKGRASVDGELACEGDLMFAFADREITEEGEV</sequence>
<evidence type="ECO:0000256" key="1">
    <source>
        <dbReference type="ARBA" id="ARBA00001055"/>
    </source>
</evidence>
<evidence type="ECO:0000313" key="11">
    <source>
        <dbReference type="EMBL" id="AHY46669.1"/>
    </source>
</evidence>
<comment type="function">
    <text evidence="9 10">Involved in unsaturated fatty acids biosynthesis. Catalyzes the dehydration of short chain beta-hydroxyacyl-ACPs and long chain saturated and unsaturated beta-hydroxyacyl-ACPs.</text>
</comment>
<evidence type="ECO:0000256" key="4">
    <source>
        <dbReference type="ARBA" id="ARBA00022490"/>
    </source>
</evidence>
<evidence type="ECO:0000256" key="10">
    <source>
        <dbReference type="HAMAP-Rule" id="MF_00406"/>
    </source>
</evidence>
<dbReference type="InterPro" id="IPR013114">
    <property type="entry name" value="FabA_FabZ"/>
</dbReference>
<gene>
    <name evidence="10" type="primary">fabZ</name>
    <name evidence="11" type="ORF">RradSPS_1386</name>
</gene>
<comment type="similarity">
    <text evidence="3 10">Belongs to the thioester dehydratase family. FabZ subfamily.</text>
</comment>
<dbReference type="GO" id="GO:0016020">
    <property type="term" value="C:membrane"/>
    <property type="evidence" value="ECO:0007669"/>
    <property type="project" value="GOC"/>
</dbReference>
<dbReference type="AlphaFoldDB" id="A0A023X3P3"/>
<proteinExistence type="inferred from homology"/>
<dbReference type="SUPFAM" id="SSF54637">
    <property type="entry name" value="Thioesterase/thiol ester dehydrase-isomerase"/>
    <property type="match status" value="1"/>
</dbReference>
<comment type="subcellular location">
    <subcellularLocation>
        <location evidence="2 10">Cytoplasm</location>
    </subcellularLocation>
</comment>
<evidence type="ECO:0000256" key="3">
    <source>
        <dbReference type="ARBA" id="ARBA00009174"/>
    </source>
</evidence>
<dbReference type="EC" id="4.2.1.59" evidence="10"/>
<reference evidence="11 12" key="1">
    <citation type="submission" date="2014-03" db="EMBL/GenBank/DDBJ databases">
        <title>Complete genome sequence of the Radio-Resistant Rubrobacter radiotolerans RSPS-4.</title>
        <authorList>
            <person name="Egas C.C."/>
            <person name="Barroso C.C."/>
            <person name="Froufe H.J.C."/>
            <person name="Pacheco J.J."/>
            <person name="Albuquerque L.L."/>
            <person name="da Costa M.M.S."/>
        </authorList>
    </citation>
    <scope>NUCLEOTIDE SEQUENCE [LARGE SCALE GENOMIC DNA]</scope>
    <source>
        <strain evidence="11 12">RSPS-4</strain>
    </source>
</reference>
<dbReference type="PATRIC" id="fig|42256.3.peg.1404"/>
<dbReference type="STRING" id="42256.RradSPS_1386"/>
<evidence type="ECO:0000256" key="5">
    <source>
        <dbReference type="ARBA" id="ARBA00022516"/>
    </source>
</evidence>